<dbReference type="Gene3D" id="1.10.10.10">
    <property type="entry name" value="Winged helix-like DNA-binding domain superfamily/Winged helix DNA-binding domain"/>
    <property type="match status" value="1"/>
</dbReference>
<dbReference type="Proteomes" id="UP000683291">
    <property type="component" value="Chromosome 1"/>
</dbReference>
<feature type="domain" description="HTH marR-type" evidence="1">
    <location>
        <begin position="1"/>
        <end position="120"/>
    </location>
</feature>
<evidence type="ECO:0000313" key="3">
    <source>
        <dbReference type="Proteomes" id="UP000683291"/>
    </source>
</evidence>
<accession>A0A975PNM5</accession>
<dbReference type="Pfam" id="PF12802">
    <property type="entry name" value="MarR_2"/>
    <property type="match status" value="1"/>
</dbReference>
<dbReference type="PRINTS" id="PR00598">
    <property type="entry name" value="HTHMARR"/>
</dbReference>
<dbReference type="KEGG" id="sual:KDD17_09530"/>
<proteinExistence type="predicted"/>
<reference evidence="2" key="1">
    <citation type="submission" date="2021-04" db="EMBL/GenBank/DDBJ databases">
        <title>Complete genome sequence for Sulfitobacter sp. strain JK7-1.</title>
        <authorList>
            <person name="Park S.-J."/>
        </authorList>
    </citation>
    <scope>NUCLEOTIDE SEQUENCE</scope>
    <source>
        <strain evidence="2">JK7-1</strain>
    </source>
</reference>
<dbReference type="PANTHER" id="PTHR33164:SF105">
    <property type="entry name" value="TRANSCRIPTIONAL REPRESSOR PROTEIN-RELATED"/>
    <property type="match status" value="1"/>
</dbReference>
<dbReference type="AlphaFoldDB" id="A0A975PNM5"/>
<dbReference type="PANTHER" id="PTHR33164">
    <property type="entry name" value="TRANSCRIPTIONAL REGULATOR, MARR FAMILY"/>
    <property type="match status" value="1"/>
</dbReference>
<protein>
    <submittedName>
        <fullName evidence="2">MarR family transcriptional regulator</fullName>
    </submittedName>
</protein>
<keyword evidence="3" id="KW-1185">Reference proteome</keyword>
<dbReference type="InterPro" id="IPR000835">
    <property type="entry name" value="HTH_MarR-typ"/>
</dbReference>
<gene>
    <name evidence="2" type="ORF">KDD17_09530</name>
</gene>
<dbReference type="InterPro" id="IPR039422">
    <property type="entry name" value="MarR/SlyA-like"/>
</dbReference>
<dbReference type="PROSITE" id="PS50995">
    <property type="entry name" value="HTH_MARR_2"/>
    <property type="match status" value="1"/>
</dbReference>
<dbReference type="SUPFAM" id="SSF46785">
    <property type="entry name" value="Winged helix' DNA-binding domain"/>
    <property type="match status" value="1"/>
</dbReference>
<organism evidence="2 3">
    <name type="scientific">Sulfitobacter albidus</name>
    <dbReference type="NCBI Taxonomy" id="2829501"/>
    <lineage>
        <taxon>Bacteria</taxon>
        <taxon>Pseudomonadati</taxon>
        <taxon>Pseudomonadota</taxon>
        <taxon>Alphaproteobacteria</taxon>
        <taxon>Rhodobacterales</taxon>
        <taxon>Roseobacteraceae</taxon>
        <taxon>Sulfitobacter</taxon>
    </lineage>
</organism>
<dbReference type="InterPro" id="IPR036388">
    <property type="entry name" value="WH-like_DNA-bd_sf"/>
</dbReference>
<name>A0A975PNM5_9RHOB</name>
<dbReference type="SMART" id="SM00347">
    <property type="entry name" value="HTH_MARR"/>
    <property type="match status" value="1"/>
</dbReference>
<dbReference type="GO" id="GO:0003700">
    <property type="term" value="F:DNA-binding transcription factor activity"/>
    <property type="evidence" value="ECO:0007669"/>
    <property type="project" value="InterPro"/>
</dbReference>
<dbReference type="CDD" id="cd00090">
    <property type="entry name" value="HTH_ARSR"/>
    <property type="match status" value="1"/>
</dbReference>
<evidence type="ECO:0000259" key="1">
    <source>
        <dbReference type="PROSITE" id="PS50995"/>
    </source>
</evidence>
<sequence length="122" mass="13655">MFAKSLPDGVHPSHFSILNHLARLGDDKPPARIASAMQVTKNTMTHSLKVLQSRGYIEVRPDPQDGRGKRVFLTPEGRAFRDSAIGKVSELFGDVIGAEQIAIMRRTHADLVKMRKHLDENR</sequence>
<dbReference type="InterPro" id="IPR011991">
    <property type="entry name" value="ArsR-like_HTH"/>
</dbReference>
<dbReference type="InterPro" id="IPR036390">
    <property type="entry name" value="WH_DNA-bd_sf"/>
</dbReference>
<dbReference type="EMBL" id="CP073581">
    <property type="protein sequence ID" value="QUJ78003.1"/>
    <property type="molecule type" value="Genomic_DNA"/>
</dbReference>
<dbReference type="GO" id="GO:0006950">
    <property type="term" value="P:response to stress"/>
    <property type="evidence" value="ECO:0007669"/>
    <property type="project" value="TreeGrafter"/>
</dbReference>
<evidence type="ECO:0000313" key="2">
    <source>
        <dbReference type="EMBL" id="QUJ78003.1"/>
    </source>
</evidence>